<gene>
    <name evidence="3" type="ORF">AQZ52_08375</name>
</gene>
<keyword evidence="4" id="KW-1185">Reference proteome</keyword>
<dbReference type="SUPFAM" id="SSF89447">
    <property type="entry name" value="AbrB/MazE/MraZ-like"/>
    <property type="match status" value="1"/>
</dbReference>
<dbReference type="InterPro" id="IPR037914">
    <property type="entry name" value="SpoVT-AbrB_sf"/>
</dbReference>
<sequence length="90" mass="10219">MSDEYHGKVFKSGNSVALRLPKALGFEEGTEVRMVKEDRMTFRVEPVDQPKRKIDISGFWGKARGLTLPPREDFEERPSTIAARKAKPEA</sequence>
<evidence type="ECO:0000259" key="2">
    <source>
        <dbReference type="SMART" id="SM00966"/>
    </source>
</evidence>
<dbReference type="STRING" id="1117702.AQZ52_08375"/>
<organism evidence="3 4">
    <name type="scientific">Novosphingobium fuchskuhlense</name>
    <dbReference type="NCBI Taxonomy" id="1117702"/>
    <lineage>
        <taxon>Bacteria</taxon>
        <taxon>Pseudomonadati</taxon>
        <taxon>Pseudomonadota</taxon>
        <taxon>Alphaproteobacteria</taxon>
        <taxon>Sphingomonadales</taxon>
        <taxon>Sphingomonadaceae</taxon>
        <taxon>Novosphingobium</taxon>
    </lineage>
</organism>
<dbReference type="OrthoDB" id="7173678at2"/>
<dbReference type="AlphaFoldDB" id="A0A117UVI4"/>
<feature type="region of interest" description="Disordered" evidence="1">
    <location>
        <begin position="70"/>
        <end position="90"/>
    </location>
</feature>
<name>A0A117UVI4_9SPHN</name>
<dbReference type="Proteomes" id="UP000058012">
    <property type="component" value="Unassembled WGS sequence"/>
</dbReference>
<dbReference type="SMART" id="SM00966">
    <property type="entry name" value="SpoVT_AbrB"/>
    <property type="match status" value="1"/>
</dbReference>
<dbReference type="InterPro" id="IPR007159">
    <property type="entry name" value="SpoVT-AbrB_dom"/>
</dbReference>
<feature type="domain" description="SpoVT-AbrB" evidence="2">
    <location>
        <begin position="10"/>
        <end position="52"/>
    </location>
</feature>
<evidence type="ECO:0000313" key="4">
    <source>
        <dbReference type="Proteomes" id="UP000058012"/>
    </source>
</evidence>
<comment type="caution">
    <text evidence="3">The sequence shown here is derived from an EMBL/GenBank/DDBJ whole genome shotgun (WGS) entry which is preliminary data.</text>
</comment>
<dbReference type="RefSeq" id="WP_067908378.1">
    <property type="nucleotide sequence ID" value="NZ_KQ954244.1"/>
</dbReference>
<dbReference type="EMBL" id="LLZS01000006">
    <property type="protein sequence ID" value="KUR71622.1"/>
    <property type="molecule type" value="Genomic_DNA"/>
</dbReference>
<proteinExistence type="predicted"/>
<accession>A0A117UVI4</accession>
<protein>
    <recommendedName>
        <fullName evidence="2">SpoVT-AbrB domain-containing protein</fullName>
    </recommendedName>
</protein>
<dbReference type="GO" id="GO:0003677">
    <property type="term" value="F:DNA binding"/>
    <property type="evidence" value="ECO:0007669"/>
    <property type="project" value="InterPro"/>
</dbReference>
<evidence type="ECO:0000256" key="1">
    <source>
        <dbReference type="SAM" id="MobiDB-lite"/>
    </source>
</evidence>
<reference evidence="3 4" key="1">
    <citation type="submission" date="2015-10" db="EMBL/GenBank/DDBJ databases">
        <title>Draft genome sequence of Novosphingobium fuchskuhlense DSM 25065 isolated from a surface water sample of the southwest basin of Lake Grosse Fuchskuhle.</title>
        <authorList>
            <person name="Ruckert C."/>
            <person name="Winkler A."/>
            <person name="Glaeser J."/>
            <person name="Grossart H.-P."/>
            <person name="Kalinowski J."/>
            <person name="Glaeser S."/>
        </authorList>
    </citation>
    <scope>NUCLEOTIDE SEQUENCE [LARGE SCALE GENOMIC DNA]</scope>
    <source>
        <strain evidence="3 4">FNE08-7</strain>
    </source>
</reference>
<dbReference type="Gene3D" id="2.10.260.10">
    <property type="match status" value="1"/>
</dbReference>
<evidence type="ECO:0000313" key="3">
    <source>
        <dbReference type="EMBL" id="KUR71622.1"/>
    </source>
</evidence>